<comment type="caution">
    <text evidence="1">The sequence shown here is derived from an EMBL/GenBank/DDBJ whole genome shotgun (WGS) entry which is preliminary data.</text>
</comment>
<proteinExistence type="predicted"/>
<protein>
    <submittedName>
        <fullName evidence="1">Uncharacterized protein</fullName>
    </submittedName>
</protein>
<sequence>MKLHMIQPSNPTLFVFSLPFAALSNRRSPKSIRLQPRLPAESTGRTERSGATRRLCVWFLICSHIVHVPSGSNALSDDLLSTLIFTGDGEDNSERSFYKELAEVIEASDVILEVLVAQDHQITYLEQYRLYFNFQAAKIAFFILKARIVQYPQKHDNGSCLRCALKGSCFCLPADLINGGGPAEASRFLSSLRDSEDALPVAMGAMQQLPNLRSKQLLFGPVGGTRGAEIDTSVAKELVCSS</sequence>
<evidence type="ECO:0000313" key="2">
    <source>
        <dbReference type="Proteomes" id="UP001408789"/>
    </source>
</evidence>
<reference evidence="1 2" key="1">
    <citation type="submission" date="2024-04" db="EMBL/GenBank/DDBJ databases">
        <title>The reference genome of an endangered Asteraceae, Deinandra increscens subsp. villosa, native to the Central Coast of California.</title>
        <authorList>
            <person name="Guilliams M."/>
            <person name="Hasenstab-Lehman K."/>
            <person name="Meyer R."/>
            <person name="Mcevoy S."/>
        </authorList>
    </citation>
    <scope>NUCLEOTIDE SEQUENCE [LARGE SCALE GENOMIC DNA]</scope>
    <source>
        <tissue evidence="1">Leaf</tissue>
    </source>
</reference>
<dbReference type="AlphaFoldDB" id="A0AAP0C9G0"/>
<dbReference type="EMBL" id="JBCNJP010006959">
    <property type="protein sequence ID" value="KAK9049372.1"/>
    <property type="molecule type" value="Genomic_DNA"/>
</dbReference>
<dbReference type="PANTHER" id="PTHR35478:SF1">
    <property type="entry name" value="ZINC FINGER FYVE DOMAIN-CONTAINING PROTEIN 26"/>
    <property type="match status" value="1"/>
</dbReference>
<gene>
    <name evidence="1" type="ORF">SSX86_031658</name>
</gene>
<dbReference type="Proteomes" id="UP001408789">
    <property type="component" value="Unassembled WGS sequence"/>
</dbReference>
<organism evidence="1 2">
    <name type="scientific">Deinandra increscens subsp. villosa</name>
    <dbReference type="NCBI Taxonomy" id="3103831"/>
    <lineage>
        <taxon>Eukaryota</taxon>
        <taxon>Viridiplantae</taxon>
        <taxon>Streptophyta</taxon>
        <taxon>Embryophyta</taxon>
        <taxon>Tracheophyta</taxon>
        <taxon>Spermatophyta</taxon>
        <taxon>Magnoliopsida</taxon>
        <taxon>eudicotyledons</taxon>
        <taxon>Gunneridae</taxon>
        <taxon>Pentapetalae</taxon>
        <taxon>asterids</taxon>
        <taxon>campanulids</taxon>
        <taxon>Asterales</taxon>
        <taxon>Asteraceae</taxon>
        <taxon>Asteroideae</taxon>
        <taxon>Heliantheae alliance</taxon>
        <taxon>Madieae</taxon>
        <taxon>Madiinae</taxon>
        <taxon>Deinandra</taxon>
    </lineage>
</organism>
<accession>A0AAP0C9G0</accession>
<evidence type="ECO:0000313" key="1">
    <source>
        <dbReference type="EMBL" id="KAK9049372.1"/>
    </source>
</evidence>
<dbReference type="PANTHER" id="PTHR35478">
    <property type="entry name" value="ZINC FINGER FYVE DOMAIN PROTEIN"/>
    <property type="match status" value="1"/>
</dbReference>
<keyword evidence="2" id="KW-1185">Reference proteome</keyword>
<name>A0AAP0C9G0_9ASTR</name>